<feature type="region of interest" description="Disordered" evidence="1">
    <location>
        <begin position="67"/>
        <end position="256"/>
    </location>
</feature>
<evidence type="ECO:0000313" key="3">
    <source>
        <dbReference type="Proteomes" id="UP001611263"/>
    </source>
</evidence>
<dbReference type="Proteomes" id="UP001611263">
    <property type="component" value="Unassembled WGS sequence"/>
</dbReference>
<proteinExistence type="predicted"/>
<feature type="compositionally biased region" description="Polar residues" evidence="1">
    <location>
        <begin position="114"/>
        <end position="129"/>
    </location>
</feature>
<evidence type="ECO:0000256" key="1">
    <source>
        <dbReference type="SAM" id="MobiDB-lite"/>
    </source>
</evidence>
<feature type="compositionally biased region" description="Polar residues" evidence="1">
    <location>
        <begin position="200"/>
        <end position="211"/>
    </location>
</feature>
<protein>
    <submittedName>
        <fullName evidence="2">Uncharacterized protein</fullName>
    </submittedName>
</protein>
<comment type="caution">
    <text evidence="2">The sequence shown here is derived from an EMBL/GenBank/DDBJ whole genome shotgun (WGS) entry which is preliminary data.</text>
</comment>
<reference evidence="2 3" key="1">
    <citation type="submission" date="2024-10" db="EMBL/GenBank/DDBJ databases">
        <title>The Natural Products Discovery Center: Release of the First 8490 Sequenced Strains for Exploring Actinobacteria Biosynthetic Diversity.</title>
        <authorList>
            <person name="Kalkreuter E."/>
            <person name="Kautsar S.A."/>
            <person name="Yang D."/>
            <person name="Bader C.D."/>
            <person name="Teijaro C.N."/>
            <person name="Fluegel L."/>
            <person name="Davis C.M."/>
            <person name="Simpson J.R."/>
            <person name="Lauterbach L."/>
            <person name="Steele A.D."/>
            <person name="Gui C."/>
            <person name="Meng S."/>
            <person name="Li G."/>
            <person name="Viehrig K."/>
            <person name="Ye F."/>
            <person name="Su P."/>
            <person name="Kiefer A.F."/>
            <person name="Nichols A."/>
            <person name="Cepeda A.J."/>
            <person name="Yan W."/>
            <person name="Fan B."/>
            <person name="Jiang Y."/>
            <person name="Adhikari A."/>
            <person name="Zheng C.-J."/>
            <person name="Schuster L."/>
            <person name="Cowan T.M."/>
            <person name="Smanski M.J."/>
            <person name="Chevrette M.G."/>
            <person name="De Carvalho L.P.S."/>
            <person name="Shen B."/>
        </authorList>
    </citation>
    <scope>NUCLEOTIDE SEQUENCE [LARGE SCALE GENOMIC DNA]</scope>
    <source>
        <strain evidence="2 3">NPDC020568</strain>
    </source>
</reference>
<dbReference type="RefSeq" id="WP_033243274.1">
    <property type="nucleotide sequence ID" value="NZ_JBIRUQ010000005.1"/>
</dbReference>
<gene>
    <name evidence="2" type="ORF">ACH4WX_21785</name>
</gene>
<name>A0ABW7TT55_9NOCA</name>
<sequence length="256" mass="25505">MDSKTKVAGPLAAAGAVSLGLVFIGACGVGQEDTYVPPPPIHSGPQAVEQARYADPTATTVAQVLIPPSPSWRMAPEPPPRRTLPPEYQISVTSSAAASTGPGETTDSDETTRRATLSATPGESPTPEQDSAATSSSATEIEPAHSESPIPPPAPTGTEVTPPTSAVPAPTTTIEAPGVSDTPVAPESPPATEPLGGETAPSTETARTTSTPPAPESERSTPFGLPADTTETGAPESGALVPTITIAPAVPPGFGG</sequence>
<evidence type="ECO:0000313" key="2">
    <source>
        <dbReference type="EMBL" id="MFI1463358.1"/>
    </source>
</evidence>
<dbReference type="PROSITE" id="PS51257">
    <property type="entry name" value="PROKAR_LIPOPROTEIN"/>
    <property type="match status" value="1"/>
</dbReference>
<accession>A0ABW7TT55</accession>
<dbReference type="GeneID" id="93506776"/>
<feature type="compositionally biased region" description="Polar residues" evidence="1">
    <location>
        <begin position="90"/>
        <end position="105"/>
    </location>
</feature>
<dbReference type="EMBL" id="JBIRUQ010000005">
    <property type="protein sequence ID" value="MFI1463358.1"/>
    <property type="molecule type" value="Genomic_DNA"/>
</dbReference>
<organism evidence="2 3">
    <name type="scientific">Nocardia carnea</name>
    <dbReference type="NCBI Taxonomy" id="37328"/>
    <lineage>
        <taxon>Bacteria</taxon>
        <taxon>Bacillati</taxon>
        <taxon>Actinomycetota</taxon>
        <taxon>Actinomycetes</taxon>
        <taxon>Mycobacteriales</taxon>
        <taxon>Nocardiaceae</taxon>
        <taxon>Nocardia</taxon>
    </lineage>
</organism>
<keyword evidence="3" id="KW-1185">Reference proteome</keyword>
<feature type="compositionally biased region" description="Low complexity" evidence="1">
    <location>
        <begin position="158"/>
        <end position="173"/>
    </location>
</feature>